<sequence length="9" mass="1225">MQQRNHQQR</sequence>
<organism evidence="1">
    <name type="scientific">Rhizophora mucronata</name>
    <name type="common">Asiatic mangrove</name>
    <dbReference type="NCBI Taxonomy" id="61149"/>
    <lineage>
        <taxon>Eukaryota</taxon>
        <taxon>Viridiplantae</taxon>
        <taxon>Streptophyta</taxon>
        <taxon>Embryophyta</taxon>
        <taxon>Tracheophyta</taxon>
        <taxon>Spermatophyta</taxon>
        <taxon>Magnoliopsida</taxon>
        <taxon>eudicotyledons</taxon>
        <taxon>Gunneridae</taxon>
        <taxon>Pentapetalae</taxon>
        <taxon>rosids</taxon>
        <taxon>fabids</taxon>
        <taxon>Malpighiales</taxon>
        <taxon>Rhizophoraceae</taxon>
        <taxon>Rhizophora</taxon>
    </lineage>
</organism>
<protein>
    <submittedName>
        <fullName evidence="1">Uncharacterized protein</fullName>
    </submittedName>
</protein>
<dbReference type="EMBL" id="GGEC01014105">
    <property type="protein sequence ID" value="MBW94588.1"/>
    <property type="molecule type" value="Transcribed_RNA"/>
</dbReference>
<reference evidence="1" key="1">
    <citation type="submission" date="2018-02" db="EMBL/GenBank/DDBJ databases">
        <title>Rhizophora mucronata_Transcriptome.</title>
        <authorList>
            <person name="Meera S.P."/>
            <person name="Sreeshan A."/>
            <person name="Augustine A."/>
        </authorList>
    </citation>
    <scope>NUCLEOTIDE SEQUENCE</scope>
    <source>
        <tissue evidence="1">Leaf</tissue>
    </source>
</reference>
<accession>A0A2P2JMA3</accession>
<name>A0A2P2JMA3_RHIMU</name>
<evidence type="ECO:0000313" key="1">
    <source>
        <dbReference type="EMBL" id="MBW94588.1"/>
    </source>
</evidence>
<proteinExistence type="predicted"/>